<dbReference type="InterPro" id="IPR043128">
    <property type="entry name" value="Rev_trsase/Diguanyl_cyclase"/>
</dbReference>
<dbReference type="FunFam" id="3.30.70.270:FF:000001">
    <property type="entry name" value="Diguanylate cyclase domain protein"/>
    <property type="match status" value="1"/>
</dbReference>
<evidence type="ECO:0000256" key="4">
    <source>
        <dbReference type="ARBA" id="ARBA00034247"/>
    </source>
</evidence>
<evidence type="ECO:0000256" key="5">
    <source>
        <dbReference type="SAM" id="MobiDB-lite"/>
    </source>
</evidence>
<dbReference type="EC" id="2.7.7.65" evidence="3"/>
<dbReference type="InterPro" id="IPR029151">
    <property type="entry name" value="Sensor-like_sf"/>
</dbReference>
<dbReference type="CDD" id="cd01949">
    <property type="entry name" value="GGDEF"/>
    <property type="match status" value="1"/>
</dbReference>
<evidence type="ECO:0000259" key="7">
    <source>
        <dbReference type="PROSITE" id="PS50887"/>
    </source>
</evidence>
<dbReference type="SUPFAM" id="SSF103190">
    <property type="entry name" value="Sensory domain-like"/>
    <property type="match status" value="2"/>
</dbReference>
<dbReference type="Pfam" id="PF00990">
    <property type="entry name" value="GGDEF"/>
    <property type="match status" value="1"/>
</dbReference>
<comment type="catalytic activity">
    <reaction evidence="4">
        <text>2 GTP = 3',3'-c-di-GMP + 2 diphosphate</text>
        <dbReference type="Rhea" id="RHEA:24898"/>
        <dbReference type="ChEBI" id="CHEBI:33019"/>
        <dbReference type="ChEBI" id="CHEBI:37565"/>
        <dbReference type="ChEBI" id="CHEBI:58805"/>
        <dbReference type="EC" id="2.7.7.65"/>
    </reaction>
</comment>
<evidence type="ECO:0000256" key="1">
    <source>
        <dbReference type="ARBA" id="ARBA00001946"/>
    </source>
</evidence>
<dbReference type="InterPro" id="IPR029787">
    <property type="entry name" value="Nucleotide_cyclase"/>
</dbReference>
<dbReference type="GO" id="GO:0005886">
    <property type="term" value="C:plasma membrane"/>
    <property type="evidence" value="ECO:0007669"/>
    <property type="project" value="UniProtKB-SubCell"/>
</dbReference>
<evidence type="ECO:0000256" key="2">
    <source>
        <dbReference type="ARBA" id="ARBA00004533"/>
    </source>
</evidence>
<comment type="subcellular location">
    <subcellularLocation>
        <location evidence="2">Cell inner membrane</location>
    </subcellularLocation>
</comment>
<feature type="domain" description="GGDEF" evidence="7">
    <location>
        <begin position="391"/>
        <end position="521"/>
    </location>
</feature>
<dbReference type="GO" id="GO:1902201">
    <property type="term" value="P:negative regulation of bacterial-type flagellum-dependent cell motility"/>
    <property type="evidence" value="ECO:0007669"/>
    <property type="project" value="TreeGrafter"/>
</dbReference>
<dbReference type="PROSITE" id="PS50887">
    <property type="entry name" value="GGDEF"/>
    <property type="match status" value="1"/>
</dbReference>
<dbReference type="PANTHER" id="PTHR45138">
    <property type="entry name" value="REGULATORY COMPONENTS OF SENSORY TRANSDUCTION SYSTEM"/>
    <property type="match status" value="1"/>
</dbReference>
<keyword evidence="6" id="KW-1133">Transmembrane helix</keyword>
<dbReference type="Gene3D" id="3.30.450.20">
    <property type="entry name" value="PAS domain"/>
    <property type="match status" value="2"/>
</dbReference>
<protein>
    <recommendedName>
        <fullName evidence="3">diguanylate cyclase</fullName>
        <ecNumber evidence="3">2.7.7.65</ecNumber>
    </recommendedName>
</protein>
<dbReference type="CDD" id="cd18774">
    <property type="entry name" value="PDC2_HK_sensor"/>
    <property type="match status" value="1"/>
</dbReference>
<sequence length="532" mass="58513">MLKRLPMFHLRTLVVGIVVLACLATLCNTLAVAYRVQHHALVDLELKANQAYASKLASDINEFLRSAHNHLSYTAGQLDGGLDDMTMLKKEAKRLQVQDKDFNSIVIVNAQGQVLVAYPNIEQVTSHHQHSGEIRQAVQARQPWVSSAYTSRGGELVIFVSQPVFAADGRYLGIVGGSVFLKKESALHTLIGLHYQQDGTFAFVADANRRLLHHPDHARIGTQVSSSPTISAALRGEAGTLEVPNYIGVPMLAGFAPVPEAHWAVVVQTPRDLALAPLGEMTRKVLLYILPVSIIGLLLMLWMTYRLTLPLRQLAHSASHLSATQTGEQLRRIDAWYVEVAAIRRALLTGEQLLQEKFGKLRQQAQSDALTGLANRRAMQLALDALMQSSRAFAVLALDIDHFKRVNDTFGHDAGDEVLKHLAELLRHNSRQDDLPCRVGGEEFTMLLPDTGLADARRIAERIRSAVEQADSPHVGKLSVSIGVACRRPDTQQADSVLKQADEQLYKAKHSGRNRVEVLDLSPSPPATPAPR</sequence>
<dbReference type="InterPro" id="IPR000160">
    <property type="entry name" value="GGDEF_dom"/>
</dbReference>
<reference evidence="8 9" key="1">
    <citation type="submission" date="2018-06" db="EMBL/GenBank/DDBJ databases">
        <authorList>
            <consortium name="Pathogen Informatics"/>
            <person name="Doyle S."/>
        </authorList>
    </citation>
    <scope>NUCLEOTIDE SEQUENCE [LARGE SCALE GENOMIC DNA]</scope>
    <source>
        <strain evidence="8 9">NCTC7914</strain>
    </source>
</reference>
<evidence type="ECO:0000256" key="3">
    <source>
        <dbReference type="ARBA" id="ARBA00012528"/>
    </source>
</evidence>
<keyword evidence="6" id="KW-0812">Transmembrane</keyword>
<comment type="cofactor">
    <cofactor evidence="1">
        <name>Mg(2+)</name>
        <dbReference type="ChEBI" id="CHEBI:18420"/>
    </cofactor>
</comment>
<evidence type="ECO:0000256" key="6">
    <source>
        <dbReference type="SAM" id="Phobius"/>
    </source>
</evidence>
<dbReference type="CDD" id="cd18773">
    <property type="entry name" value="PDC1_HK_sensor"/>
    <property type="match status" value="1"/>
</dbReference>
<dbReference type="NCBIfam" id="TIGR00254">
    <property type="entry name" value="GGDEF"/>
    <property type="match status" value="1"/>
</dbReference>
<keyword evidence="6" id="KW-0472">Membrane</keyword>
<gene>
    <name evidence="8" type="primary">pleD_5</name>
    <name evidence="8" type="ORF">NCTC7914_04141</name>
</gene>
<dbReference type="GO" id="GO:0052621">
    <property type="term" value="F:diguanylate cyclase activity"/>
    <property type="evidence" value="ECO:0007669"/>
    <property type="project" value="UniProtKB-EC"/>
</dbReference>
<dbReference type="PROSITE" id="PS51257">
    <property type="entry name" value="PROKAR_LIPOPROTEIN"/>
    <property type="match status" value="1"/>
</dbReference>
<feature type="region of interest" description="Disordered" evidence="5">
    <location>
        <begin position="509"/>
        <end position="532"/>
    </location>
</feature>
<feature type="compositionally biased region" description="Pro residues" evidence="5">
    <location>
        <begin position="523"/>
        <end position="532"/>
    </location>
</feature>
<dbReference type="GO" id="GO:0043709">
    <property type="term" value="P:cell adhesion involved in single-species biofilm formation"/>
    <property type="evidence" value="ECO:0007669"/>
    <property type="project" value="TreeGrafter"/>
</dbReference>
<dbReference type="Gene3D" id="3.30.70.270">
    <property type="match status" value="1"/>
</dbReference>
<dbReference type="SMART" id="SM00267">
    <property type="entry name" value="GGDEF"/>
    <property type="match status" value="1"/>
</dbReference>
<dbReference type="EMBL" id="UGUY01000001">
    <property type="protein sequence ID" value="SUD69992.1"/>
    <property type="molecule type" value="Genomic_DNA"/>
</dbReference>
<accession>A0A379KPN2</accession>
<proteinExistence type="predicted"/>
<dbReference type="AlphaFoldDB" id="A0A379KPN2"/>
<name>A0A379KPN2_PSEPU</name>
<feature type="transmembrane region" description="Helical" evidence="6">
    <location>
        <begin position="285"/>
        <end position="305"/>
    </location>
</feature>
<evidence type="ECO:0000313" key="9">
    <source>
        <dbReference type="Proteomes" id="UP000254602"/>
    </source>
</evidence>
<dbReference type="InterPro" id="IPR050469">
    <property type="entry name" value="Diguanylate_Cyclase"/>
</dbReference>
<evidence type="ECO:0000313" key="8">
    <source>
        <dbReference type="EMBL" id="SUD69992.1"/>
    </source>
</evidence>
<organism evidence="8 9">
    <name type="scientific">Pseudomonas putida</name>
    <name type="common">Arthrobacter siderocapsulatus</name>
    <dbReference type="NCBI Taxonomy" id="303"/>
    <lineage>
        <taxon>Bacteria</taxon>
        <taxon>Pseudomonadati</taxon>
        <taxon>Pseudomonadota</taxon>
        <taxon>Gammaproteobacteria</taxon>
        <taxon>Pseudomonadales</taxon>
        <taxon>Pseudomonadaceae</taxon>
        <taxon>Pseudomonas</taxon>
    </lineage>
</organism>
<dbReference type="Proteomes" id="UP000254602">
    <property type="component" value="Unassembled WGS sequence"/>
</dbReference>
<dbReference type="SUPFAM" id="SSF55073">
    <property type="entry name" value="Nucleotide cyclase"/>
    <property type="match status" value="1"/>
</dbReference>
<dbReference type="PANTHER" id="PTHR45138:SF9">
    <property type="entry name" value="DIGUANYLATE CYCLASE DGCM-RELATED"/>
    <property type="match status" value="1"/>
</dbReference>